<dbReference type="EMBL" id="QMFB01000059">
    <property type="protein sequence ID" value="RAV08478.1"/>
    <property type="molecule type" value="Genomic_DNA"/>
</dbReference>
<dbReference type="NCBIfam" id="TIGR01484">
    <property type="entry name" value="HAD-SF-IIB"/>
    <property type="match status" value="1"/>
</dbReference>
<dbReference type="InterPro" id="IPR006379">
    <property type="entry name" value="HAD-SF_hydro_IIB"/>
</dbReference>
<evidence type="ECO:0000313" key="2">
    <source>
        <dbReference type="Proteomes" id="UP000250369"/>
    </source>
</evidence>
<dbReference type="SFLD" id="SFLDS00003">
    <property type="entry name" value="Haloacid_Dehalogenase"/>
    <property type="match status" value="1"/>
</dbReference>
<reference evidence="1 2" key="1">
    <citation type="journal article" date="2009" name="Int. J. Syst. Evol. Microbiol.">
        <title>Paenibacillus contaminans sp. nov., isolated from a contaminated laboratory plate.</title>
        <authorList>
            <person name="Chou J.H."/>
            <person name="Lee J.H."/>
            <person name="Lin M.C."/>
            <person name="Chang P.S."/>
            <person name="Arun A.B."/>
            <person name="Young C.C."/>
            <person name="Chen W.M."/>
        </authorList>
    </citation>
    <scope>NUCLEOTIDE SEQUENCE [LARGE SCALE GENOMIC DNA]</scope>
    <source>
        <strain evidence="1 2">CKOBP-6</strain>
    </source>
</reference>
<name>A0A329LLV5_9BACL</name>
<evidence type="ECO:0000313" key="1">
    <source>
        <dbReference type="EMBL" id="RAV08478.1"/>
    </source>
</evidence>
<proteinExistence type="predicted"/>
<dbReference type="InterPro" id="IPR000150">
    <property type="entry name" value="Cof"/>
</dbReference>
<dbReference type="Proteomes" id="UP000250369">
    <property type="component" value="Unassembled WGS sequence"/>
</dbReference>
<dbReference type="InterPro" id="IPR023214">
    <property type="entry name" value="HAD_sf"/>
</dbReference>
<dbReference type="InterPro" id="IPR036412">
    <property type="entry name" value="HAD-like_sf"/>
</dbReference>
<accession>A0A329LLV5</accession>
<sequence>MPYKLIALDVDGTLLNDDYKLTDATKDAVRAVSEAGALIVLCTGRSPLNTMPIMDQLGLEGVMISHNGGATVNSRDRSIIHEYAFTVRQAEPVISYCRNNNIHFDICPPMDMYVEKLTEETRAMYGKYLMTPKLVSDVMAIDQGIVKMSIFGEREEIDKLEREYPVIGCPLSIIRSGDHFADIMHPESTKGNALRELAGSLRIDREHIMAIGNYFNDVEMIEFAGLGIAMDNSPEAVKSSADAVTASNNKDGVSAALREYCLV</sequence>
<organism evidence="1 2">
    <name type="scientific">Paenibacillus contaminans</name>
    <dbReference type="NCBI Taxonomy" id="450362"/>
    <lineage>
        <taxon>Bacteria</taxon>
        <taxon>Bacillati</taxon>
        <taxon>Bacillota</taxon>
        <taxon>Bacilli</taxon>
        <taxon>Bacillales</taxon>
        <taxon>Paenibacillaceae</taxon>
        <taxon>Paenibacillus</taxon>
    </lineage>
</organism>
<dbReference type="OrthoDB" id="9790031at2"/>
<dbReference type="SFLD" id="SFLDG01140">
    <property type="entry name" value="C2.B:_Phosphomannomutase_and_P"/>
    <property type="match status" value="1"/>
</dbReference>
<dbReference type="Gene3D" id="3.30.1240.10">
    <property type="match status" value="1"/>
</dbReference>
<dbReference type="Pfam" id="PF08282">
    <property type="entry name" value="Hydrolase_3"/>
    <property type="match status" value="1"/>
</dbReference>
<comment type="caution">
    <text evidence="1">The sequence shown here is derived from an EMBL/GenBank/DDBJ whole genome shotgun (WGS) entry which is preliminary data.</text>
</comment>
<dbReference type="GO" id="GO:0005829">
    <property type="term" value="C:cytosol"/>
    <property type="evidence" value="ECO:0007669"/>
    <property type="project" value="TreeGrafter"/>
</dbReference>
<dbReference type="GO" id="GO:0000287">
    <property type="term" value="F:magnesium ion binding"/>
    <property type="evidence" value="ECO:0007669"/>
    <property type="project" value="TreeGrafter"/>
</dbReference>
<dbReference type="PROSITE" id="PS01228">
    <property type="entry name" value="COF_1"/>
    <property type="match status" value="1"/>
</dbReference>
<keyword evidence="2" id="KW-1185">Reference proteome</keyword>
<dbReference type="PANTHER" id="PTHR10000">
    <property type="entry name" value="PHOSPHOSERINE PHOSPHATASE"/>
    <property type="match status" value="1"/>
</dbReference>
<dbReference type="Gene3D" id="3.40.50.1000">
    <property type="entry name" value="HAD superfamily/HAD-like"/>
    <property type="match status" value="1"/>
</dbReference>
<protein>
    <submittedName>
        <fullName evidence="1">Cof-type HAD-IIB family hydrolase</fullName>
    </submittedName>
</protein>
<dbReference type="CDD" id="cd07516">
    <property type="entry name" value="HAD_Pase"/>
    <property type="match status" value="1"/>
</dbReference>
<dbReference type="GO" id="GO:0016791">
    <property type="term" value="F:phosphatase activity"/>
    <property type="evidence" value="ECO:0007669"/>
    <property type="project" value="TreeGrafter"/>
</dbReference>
<dbReference type="PANTHER" id="PTHR10000:SF8">
    <property type="entry name" value="HAD SUPERFAMILY HYDROLASE-LIKE, TYPE 3"/>
    <property type="match status" value="1"/>
</dbReference>
<dbReference type="NCBIfam" id="TIGR00099">
    <property type="entry name" value="Cof-subfamily"/>
    <property type="match status" value="1"/>
</dbReference>
<dbReference type="SUPFAM" id="SSF56784">
    <property type="entry name" value="HAD-like"/>
    <property type="match status" value="1"/>
</dbReference>
<dbReference type="RefSeq" id="WP_113036850.1">
    <property type="nucleotide sequence ID" value="NZ_QMFB01000059.1"/>
</dbReference>
<dbReference type="AlphaFoldDB" id="A0A329LLV5"/>
<keyword evidence="1" id="KW-0378">Hydrolase</keyword>
<gene>
    <name evidence="1" type="ORF">DQG23_41095</name>
</gene>